<proteinExistence type="inferred from homology"/>
<name>A0A0C1YRG6_9BURK</name>
<keyword evidence="9" id="KW-0460">Magnesium</keyword>
<dbReference type="RefSeq" id="WP_040041891.1">
    <property type="nucleotide sequence ID" value="NZ_JWJG01000028.1"/>
</dbReference>
<dbReference type="CDD" id="cd05936">
    <property type="entry name" value="FC-FACS_FadD_like"/>
    <property type="match status" value="1"/>
</dbReference>
<evidence type="ECO:0000256" key="4">
    <source>
        <dbReference type="ARBA" id="ARBA00006432"/>
    </source>
</evidence>
<dbReference type="Pfam" id="PF13193">
    <property type="entry name" value="AMP-binding_C"/>
    <property type="match status" value="1"/>
</dbReference>
<comment type="cofactor">
    <cofactor evidence="1">
        <name>Mg(2+)</name>
        <dbReference type="ChEBI" id="CHEBI:18420"/>
    </cofactor>
</comment>
<organism evidence="17 18">
    <name type="scientific">Noviherbaspirillum autotrophicum</name>
    <dbReference type="NCBI Taxonomy" id="709839"/>
    <lineage>
        <taxon>Bacteria</taxon>
        <taxon>Pseudomonadati</taxon>
        <taxon>Pseudomonadota</taxon>
        <taxon>Betaproteobacteria</taxon>
        <taxon>Burkholderiales</taxon>
        <taxon>Oxalobacteraceae</taxon>
        <taxon>Noviherbaspirillum</taxon>
    </lineage>
</organism>
<evidence type="ECO:0000259" key="15">
    <source>
        <dbReference type="Pfam" id="PF00501"/>
    </source>
</evidence>
<keyword evidence="11" id="KW-0472">Membrane</keyword>
<dbReference type="PANTHER" id="PTHR43767">
    <property type="entry name" value="LONG-CHAIN-FATTY-ACID--COA LIGASE"/>
    <property type="match status" value="1"/>
</dbReference>
<feature type="domain" description="AMP-dependent synthetase/ligase" evidence="15">
    <location>
        <begin position="31"/>
        <end position="420"/>
    </location>
</feature>
<dbReference type="PANTHER" id="PTHR43767:SF8">
    <property type="entry name" value="LONG-CHAIN-FATTY-ACID--COA LIGASE"/>
    <property type="match status" value="1"/>
</dbReference>
<dbReference type="InterPro" id="IPR025110">
    <property type="entry name" value="AMP-bd_C"/>
</dbReference>
<dbReference type="InterPro" id="IPR042099">
    <property type="entry name" value="ANL_N_sf"/>
</dbReference>
<protein>
    <recommendedName>
        <fullName evidence="13">Long-chain-fatty-acid--CoA ligase</fullName>
        <ecNumber evidence="12">6.2.1.3</ecNumber>
    </recommendedName>
    <alternativeName>
        <fullName evidence="14">Long-chain acyl-CoA synthetase</fullName>
    </alternativeName>
</protein>
<evidence type="ECO:0000256" key="11">
    <source>
        <dbReference type="ARBA" id="ARBA00023136"/>
    </source>
</evidence>
<evidence type="ECO:0000259" key="16">
    <source>
        <dbReference type="Pfam" id="PF13193"/>
    </source>
</evidence>
<dbReference type="InterPro" id="IPR000873">
    <property type="entry name" value="AMP-dep_synth/lig_dom"/>
</dbReference>
<evidence type="ECO:0000256" key="5">
    <source>
        <dbReference type="ARBA" id="ARBA00022598"/>
    </source>
</evidence>
<keyword evidence="7" id="KW-0276">Fatty acid metabolism</keyword>
<dbReference type="STRING" id="709839.TSA66_24430"/>
<keyword evidence="10" id="KW-0443">Lipid metabolism</keyword>
<dbReference type="FunFam" id="3.30.300.30:FF:000006">
    <property type="entry name" value="Long-chain-fatty-acid--CoA ligase FadD"/>
    <property type="match status" value="1"/>
</dbReference>
<evidence type="ECO:0000256" key="12">
    <source>
        <dbReference type="ARBA" id="ARBA00026121"/>
    </source>
</evidence>
<accession>A0A0C1YRG6</accession>
<dbReference type="InterPro" id="IPR020845">
    <property type="entry name" value="AMP-binding_CS"/>
</dbReference>
<evidence type="ECO:0000256" key="13">
    <source>
        <dbReference type="ARBA" id="ARBA00039545"/>
    </source>
</evidence>
<dbReference type="PROSITE" id="PS00455">
    <property type="entry name" value="AMP_BINDING"/>
    <property type="match status" value="1"/>
</dbReference>
<keyword evidence="18" id="KW-1185">Reference proteome</keyword>
<dbReference type="InterPro" id="IPR045851">
    <property type="entry name" value="AMP-bd_C_sf"/>
</dbReference>
<dbReference type="OrthoDB" id="9766486at2"/>
<evidence type="ECO:0000313" key="18">
    <source>
        <dbReference type="Proteomes" id="UP000031572"/>
    </source>
</evidence>
<dbReference type="SUPFAM" id="SSF56801">
    <property type="entry name" value="Acetyl-CoA synthetase-like"/>
    <property type="match status" value="1"/>
</dbReference>
<dbReference type="Gene3D" id="3.40.50.12780">
    <property type="entry name" value="N-terminal domain of ligase-like"/>
    <property type="match status" value="1"/>
</dbReference>
<keyword evidence="6" id="KW-0547">Nucleotide-binding</keyword>
<comment type="similarity">
    <text evidence="4">Belongs to the ATP-dependent AMP-binding enzyme family.</text>
</comment>
<evidence type="ECO:0000256" key="1">
    <source>
        <dbReference type="ARBA" id="ARBA00001946"/>
    </source>
</evidence>
<dbReference type="GO" id="GO:0005524">
    <property type="term" value="F:ATP binding"/>
    <property type="evidence" value="ECO:0007669"/>
    <property type="project" value="UniProtKB-KW"/>
</dbReference>
<evidence type="ECO:0000256" key="10">
    <source>
        <dbReference type="ARBA" id="ARBA00023098"/>
    </source>
</evidence>
<feature type="domain" description="AMP-binding enzyme C-terminal" evidence="16">
    <location>
        <begin position="471"/>
        <end position="545"/>
    </location>
</feature>
<comment type="caution">
    <text evidence="17">The sequence shown here is derived from an EMBL/GenBank/DDBJ whole genome shotgun (WGS) entry which is preliminary data.</text>
</comment>
<dbReference type="GO" id="GO:0016020">
    <property type="term" value="C:membrane"/>
    <property type="evidence" value="ECO:0007669"/>
    <property type="project" value="UniProtKB-SubCell"/>
</dbReference>
<evidence type="ECO:0000256" key="8">
    <source>
        <dbReference type="ARBA" id="ARBA00022840"/>
    </source>
</evidence>
<dbReference type="GO" id="GO:0004467">
    <property type="term" value="F:long-chain fatty acid-CoA ligase activity"/>
    <property type="evidence" value="ECO:0007669"/>
    <property type="project" value="UniProtKB-EC"/>
</dbReference>
<dbReference type="Pfam" id="PF00501">
    <property type="entry name" value="AMP-binding"/>
    <property type="match status" value="1"/>
</dbReference>
<dbReference type="InterPro" id="IPR050237">
    <property type="entry name" value="ATP-dep_AMP-bd_enzyme"/>
</dbReference>
<sequence length="554" mass="60043">METSRPWLTDYPPGVPAEIELADCCCVNQMFETACRQYADLPAFTNMGHTLTYADLERLSRAFAAFLQSLPGMEKGARIALMMPNLLQYPVAIFGALRAGLIVVNVNPLYTERELEHQLKDCGACAIVVLENFASKVQKVLAATALRHVIVTGAGDMLGLPRRLLVNFAVRHVRKMVPPWSIAGAVSWRHALRAGATMTPPAIGVGRDDIAFLQYTGGTTGVSKGVILSHANVVANVLQCRAWIGGTLREREEIVLTPLPLYHVFSLVANCLTFMTIGGLNVLITNPKDLPAFVKTMRAYPWTVMTGVNTLYNALANTPGFGPDCARSAKLSIGAGAAMLRPVMERWTSLVKGTMIEGYGLSEATAGVCINPPHRPRLGAVGIPIPSTEVRIRRDDGSICAPDEAGEIEVRGPQVMRGYWNRPAETADALSPEGWLRTGDIGTMDADGWVSITDRKKDMIIVSGFNVYPAEIEAVVAAHPGVLEAAAVGSADAHSGEAVKLFVVRKDPQLSEHELLAYCRANLTGYKIPRQIEFRAELPKTPIGKILRRELRGG</sequence>
<evidence type="ECO:0000313" key="17">
    <source>
        <dbReference type="EMBL" id="KIF83262.1"/>
    </source>
</evidence>
<dbReference type="EMBL" id="JWJG01000028">
    <property type="protein sequence ID" value="KIF83262.1"/>
    <property type="molecule type" value="Genomic_DNA"/>
</dbReference>
<comment type="pathway">
    <text evidence="3">Lipid metabolism; fatty acid beta-oxidation.</text>
</comment>
<evidence type="ECO:0000256" key="14">
    <source>
        <dbReference type="ARBA" id="ARBA00042773"/>
    </source>
</evidence>
<evidence type="ECO:0000256" key="3">
    <source>
        <dbReference type="ARBA" id="ARBA00005005"/>
    </source>
</evidence>
<gene>
    <name evidence="17" type="ORF">TSA66_24430</name>
</gene>
<dbReference type="Proteomes" id="UP000031572">
    <property type="component" value="Unassembled WGS sequence"/>
</dbReference>
<evidence type="ECO:0000256" key="7">
    <source>
        <dbReference type="ARBA" id="ARBA00022832"/>
    </source>
</evidence>
<dbReference type="EC" id="6.2.1.3" evidence="12"/>
<keyword evidence="5 17" id="KW-0436">Ligase</keyword>
<evidence type="ECO:0000256" key="9">
    <source>
        <dbReference type="ARBA" id="ARBA00022842"/>
    </source>
</evidence>
<comment type="subcellular location">
    <subcellularLocation>
        <location evidence="2">Membrane</location>
        <topology evidence="2">Peripheral membrane protein</topology>
    </subcellularLocation>
</comment>
<evidence type="ECO:0000256" key="2">
    <source>
        <dbReference type="ARBA" id="ARBA00004170"/>
    </source>
</evidence>
<reference evidence="17 18" key="1">
    <citation type="submission" date="2014-12" db="EMBL/GenBank/DDBJ databases">
        <title>Denitrispirillum autotrophicum gen. nov., sp. nov., Denitrifying, Facultatively Autotrophic Bacteria Isolated from Rice Paddy Soil.</title>
        <authorList>
            <person name="Ishii S."/>
            <person name="Ashida N."/>
            <person name="Ohno H."/>
            <person name="Otsuka S."/>
            <person name="Yokota A."/>
            <person name="Senoo K."/>
        </authorList>
    </citation>
    <scope>NUCLEOTIDE SEQUENCE [LARGE SCALE GENOMIC DNA]</scope>
    <source>
        <strain evidence="17 18">TSA66</strain>
    </source>
</reference>
<dbReference type="AlphaFoldDB" id="A0A0C1YRG6"/>
<dbReference type="Gene3D" id="3.30.300.30">
    <property type="match status" value="1"/>
</dbReference>
<keyword evidence="8" id="KW-0067">ATP-binding</keyword>
<evidence type="ECO:0000256" key="6">
    <source>
        <dbReference type="ARBA" id="ARBA00022741"/>
    </source>
</evidence>
<dbReference type="FunFam" id="3.40.50.12780:FF:000003">
    <property type="entry name" value="Long-chain-fatty-acid--CoA ligase FadD"/>
    <property type="match status" value="1"/>
</dbReference>